<reference evidence="5" key="1">
    <citation type="submission" date="2009-10" db="EMBL/GenBank/DDBJ databases">
        <title>Diversity of trophic interactions inside an arsenic-rich microbial ecosystem.</title>
        <authorList>
            <person name="Bertin P.N."/>
            <person name="Heinrich-Salmeron A."/>
            <person name="Pelletier E."/>
            <person name="Goulhen-Chollet F."/>
            <person name="Arsene-Ploetze F."/>
            <person name="Gallien S."/>
            <person name="Calteau A."/>
            <person name="Vallenet D."/>
            <person name="Casiot C."/>
            <person name="Chane-Woon-Ming B."/>
            <person name="Giloteaux L."/>
            <person name="Barakat M."/>
            <person name="Bonnefoy V."/>
            <person name="Bruneel O."/>
            <person name="Chandler M."/>
            <person name="Cleiss J."/>
            <person name="Duran R."/>
            <person name="Elbaz-Poulichet F."/>
            <person name="Fonknechten N."/>
            <person name="Lauga B."/>
            <person name="Mornico D."/>
            <person name="Ortet P."/>
            <person name="Schaeffer C."/>
            <person name="Siguier P."/>
            <person name="Alexander Thil Smith A."/>
            <person name="Van Dorsselaer A."/>
            <person name="Weissenbach J."/>
            <person name="Medigue C."/>
            <person name="Le Paslier D."/>
        </authorList>
    </citation>
    <scope>NUCLEOTIDE SEQUENCE</scope>
</reference>
<protein>
    <recommendedName>
        <fullName evidence="4">OmpR/PhoB-type domain-containing protein</fullName>
    </recommendedName>
</protein>
<name>E6Q090_9ZZZZ</name>
<evidence type="ECO:0000259" key="4">
    <source>
        <dbReference type="PROSITE" id="PS51755"/>
    </source>
</evidence>
<accession>E6Q090</accession>
<dbReference type="InterPro" id="IPR001867">
    <property type="entry name" value="OmpR/PhoB-type_DNA-bd"/>
</dbReference>
<dbReference type="CDD" id="cd00383">
    <property type="entry name" value="trans_reg_C"/>
    <property type="match status" value="1"/>
</dbReference>
<dbReference type="InterPro" id="IPR011990">
    <property type="entry name" value="TPR-like_helical_dom_sf"/>
</dbReference>
<evidence type="ECO:0000256" key="1">
    <source>
        <dbReference type="ARBA" id="ARBA00023125"/>
    </source>
</evidence>
<keyword evidence="3" id="KW-0472">Membrane</keyword>
<dbReference type="SUPFAM" id="SSF46894">
    <property type="entry name" value="C-terminal effector domain of the bipartite response regulators"/>
    <property type="match status" value="1"/>
</dbReference>
<keyword evidence="1" id="KW-0238">DNA-binding</keyword>
<feature type="region of interest" description="Disordered" evidence="2">
    <location>
        <begin position="755"/>
        <end position="797"/>
    </location>
</feature>
<feature type="transmembrane region" description="Helical" evidence="3">
    <location>
        <begin position="157"/>
        <end position="178"/>
    </location>
</feature>
<evidence type="ECO:0000313" key="5">
    <source>
        <dbReference type="EMBL" id="CBI00599.1"/>
    </source>
</evidence>
<evidence type="ECO:0000256" key="3">
    <source>
        <dbReference type="SAM" id="Phobius"/>
    </source>
</evidence>
<feature type="compositionally biased region" description="Low complexity" evidence="2">
    <location>
        <begin position="764"/>
        <end position="788"/>
    </location>
</feature>
<feature type="region of interest" description="Disordered" evidence="2">
    <location>
        <begin position="126"/>
        <end position="149"/>
    </location>
</feature>
<dbReference type="GO" id="GO:0003677">
    <property type="term" value="F:DNA binding"/>
    <property type="evidence" value="ECO:0007669"/>
    <property type="project" value="UniProtKB-KW"/>
</dbReference>
<dbReference type="AlphaFoldDB" id="E6Q090"/>
<dbReference type="SUPFAM" id="SSF48452">
    <property type="entry name" value="TPR-like"/>
    <property type="match status" value="2"/>
</dbReference>
<dbReference type="Gene3D" id="1.25.40.10">
    <property type="entry name" value="Tetratricopeptide repeat domain"/>
    <property type="match status" value="3"/>
</dbReference>
<keyword evidence="3" id="KW-0812">Transmembrane</keyword>
<keyword evidence="3" id="KW-1133">Transmembrane helix</keyword>
<proteinExistence type="predicted"/>
<dbReference type="Pfam" id="PF00486">
    <property type="entry name" value="Trans_reg_C"/>
    <property type="match status" value="1"/>
</dbReference>
<dbReference type="Gene3D" id="1.10.10.10">
    <property type="entry name" value="Winged helix-like DNA-binding domain superfamily/Winged helix DNA-binding domain"/>
    <property type="match status" value="1"/>
</dbReference>
<feature type="domain" description="OmpR/PhoB-type" evidence="4">
    <location>
        <begin position="5"/>
        <end position="103"/>
    </location>
</feature>
<sequence length="797" mass="86601">MARRQGRYRVVGLEVDPRRRLCALDGREIPLSDQEFDLLEYFVRNPHRVIPEAELLAGILPATEGEAPPLARYIEKLRALLSIVSPGETVLAAGAEGGYELTAEVMFEPEIWAEGIDIPAPVEAPGYTPYLSGDEDPEDSSKPEKLTSGEPARRRKLMLVLAGALALAVSGWFGWQWLNRPRPDSVRLVVSQMNDQTGELDKALDAALALDLEQSPFLHLASGQPLTTTEAQKACSQRGDDAYLSGDLKRVSQRYLVTVTARDCGTDRELARSRGIAETPDGVISVLGRVGDDLREQLGESSGSVRRYSKPLAGERESVVAALKTYAQAEQKASAGNLAEAIGQMQHALELDEQFAIAQLALSEMYAQAGQHELSIASLRHGWEAREHLSDVERLRVTTEYAESVSGDLNKAISTAQAWSAVFRMDVRPLLALARVELAMGHPELALDPAWKALELDGNDVEVYALLARAQMETGKIDEALGTILLATSHGLDGAELHTTRYQIAVLRQDATAMQQEMNWARDKPAEARFRMMQSEREFAEGRARAGEADAAASAELFRSHGLVGEADRELARVAHIEASLGLVATASDTLKQLPEMVNNGAIAKAWAEVGELEKATAIMQQDLAAHPIATLWQMVTGPEIAAYVDMSEQRPDTAIAELHKAAGYELSSLDVPLLRGKAYLAGKQSELAELEFRRILVHNEVMPLSLDHALATLGLARALAAQGREPEAATVYDAVLKSWKNADPDLPLLREAKQEQARLSPEAKAAATAKSAAKTTANPTTAPVAVPFRLPKPPSR</sequence>
<dbReference type="PROSITE" id="PS51755">
    <property type="entry name" value="OMPR_PHOB"/>
    <property type="match status" value="1"/>
</dbReference>
<dbReference type="GO" id="GO:0000160">
    <property type="term" value="P:phosphorelay signal transduction system"/>
    <property type="evidence" value="ECO:0007669"/>
    <property type="project" value="InterPro"/>
</dbReference>
<dbReference type="InterPro" id="IPR016032">
    <property type="entry name" value="Sig_transdc_resp-reg_C-effctor"/>
</dbReference>
<dbReference type="GO" id="GO:0006355">
    <property type="term" value="P:regulation of DNA-templated transcription"/>
    <property type="evidence" value="ECO:0007669"/>
    <property type="project" value="InterPro"/>
</dbReference>
<comment type="caution">
    <text evidence="5">The sequence shown here is derived from an EMBL/GenBank/DDBJ whole genome shotgun (WGS) entry which is preliminary data.</text>
</comment>
<dbReference type="EMBL" id="CABN01000152">
    <property type="protein sequence ID" value="CBI00599.1"/>
    <property type="molecule type" value="Genomic_DNA"/>
</dbReference>
<gene>
    <name evidence="5" type="ORF">CARN3_0144</name>
</gene>
<dbReference type="InterPro" id="IPR036388">
    <property type="entry name" value="WH-like_DNA-bd_sf"/>
</dbReference>
<evidence type="ECO:0000256" key="2">
    <source>
        <dbReference type="SAM" id="MobiDB-lite"/>
    </source>
</evidence>
<organism evidence="5">
    <name type="scientific">mine drainage metagenome</name>
    <dbReference type="NCBI Taxonomy" id="410659"/>
    <lineage>
        <taxon>unclassified sequences</taxon>
        <taxon>metagenomes</taxon>
        <taxon>ecological metagenomes</taxon>
    </lineage>
</organism>